<evidence type="ECO:0000313" key="1">
    <source>
        <dbReference type="EMBL" id="ANO52515.1"/>
    </source>
</evidence>
<dbReference type="OrthoDB" id="9813770at2"/>
<keyword evidence="2" id="KW-1185">Reference proteome</keyword>
<dbReference type="KEGG" id="woc:BA177_16170"/>
<dbReference type="CDD" id="cd03025">
    <property type="entry name" value="DsbA_FrnE_like"/>
    <property type="match status" value="1"/>
</dbReference>
<dbReference type="Gene3D" id="3.40.30.10">
    <property type="entry name" value="Glutaredoxin"/>
    <property type="match status" value="1"/>
</dbReference>
<name>A0A193LJ09_9GAMM</name>
<dbReference type="SUPFAM" id="SSF52833">
    <property type="entry name" value="Thioredoxin-like"/>
    <property type="match status" value="1"/>
</dbReference>
<dbReference type="PANTHER" id="PTHR13887:SF54">
    <property type="entry name" value="DSBA FAMILY PROTEIN"/>
    <property type="match status" value="1"/>
</dbReference>
<dbReference type="PANTHER" id="PTHR13887">
    <property type="entry name" value="GLUTATHIONE S-TRANSFERASE KAPPA"/>
    <property type="match status" value="1"/>
</dbReference>
<evidence type="ECO:0008006" key="3">
    <source>
        <dbReference type="Google" id="ProtNLM"/>
    </source>
</evidence>
<dbReference type="EMBL" id="CP016268">
    <property type="protein sequence ID" value="ANO52515.1"/>
    <property type="molecule type" value="Genomic_DNA"/>
</dbReference>
<sequence length="211" mass="23935">MTTLYYFHDPMCSWCWGYKPTAQQLFTSLPRGVQRTNVLGGLAPDSDEPMPAEQRTAIASYWRHIAEKLGTKFNYDFWDQCEPRRSTYPACRAVLAAARQGKEEAMILAIQEAYYLRAQNPSDNSTLIALATELELESERFAADLNSADVNNELRRQVLFARQSPISGFPSLVLDIDGIRSPITVDYEDHTTSLRDINARLNEQQANLHSN</sequence>
<dbReference type="Proteomes" id="UP000092695">
    <property type="component" value="Chromosome"/>
</dbReference>
<evidence type="ECO:0000313" key="2">
    <source>
        <dbReference type="Proteomes" id="UP000092695"/>
    </source>
</evidence>
<dbReference type="Pfam" id="PF13743">
    <property type="entry name" value="Thioredoxin_5"/>
    <property type="match status" value="1"/>
</dbReference>
<reference evidence="1 2" key="1">
    <citation type="submission" date="2016-06" db="EMBL/GenBank/DDBJ databases">
        <title>Complete genome sequence of a deep-branching marine Gamma Proteobacterium Woeseia oceani type strain XK5.</title>
        <authorList>
            <person name="Mu D."/>
            <person name="Du Z."/>
        </authorList>
    </citation>
    <scope>NUCLEOTIDE SEQUENCE [LARGE SCALE GENOMIC DNA]</scope>
    <source>
        <strain evidence="1 2">XK5</strain>
    </source>
</reference>
<dbReference type="AlphaFoldDB" id="A0A193LJ09"/>
<dbReference type="STRING" id="1548547.BA177_16170"/>
<proteinExistence type="predicted"/>
<dbReference type="RefSeq" id="WP_068617912.1">
    <property type="nucleotide sequence ID" value="NZ_CP016268.1"/>
</dbReference>
<organism evidence="1 2">
    <name type="scientific">Woeseia oceani</name>
    <dbReference type="NCBI Taxonomy" id="1548547"/>
    <lineage>
        <taxon>Bacteria</taxon>
        <taxon>Pseudomonadati</taxon>
        <taxon>Pseudomonadota</taxon>
        <taxon>Gammaproteobacteria</taxon>
        <taxon>Woeseiales</taxon>
        <taxon>Woeseiaceae</taxon>
        <taxon>Woeseia</taxon>
    </lineage>
</organism>
<dbReference type="InterPro" id="IPR036249">
    <property type="entry name" value="Thioredoxin-like_sf"/>
</dbReference>
<protein>
    <recommendedName>
        <fullName evidence="3">Thioredoxin</fullName>
    </recommendedName>
</protein>
<accession>A0A193LJ09</accession>
<gene>
    <name evidence="1" type="ORF">BA177_16170</name>
</gene>